<feature type="compositionally biased region" description="Low complexity" evidence="1">
    <location>
        <begin position="15"/>
        <end position="27"/>
    </location>
</feature>
<sequence length="75" mass="7986">MLTLVLTLALSAATPEAAAQAQTTSETKPAKPKMVCRANKSTGSRLKSRICKTQEEWDGQPTNIRNDARLSGAGN</sequence>
<dbReference type="Proteomes" id="UP000030907">
    <property type="component" value="Chromosome"/>
</dbReference>
<dbReference type="KEGG" id="sphk:SKP52_07035"/>
<evidence type="ECO:0000256" key="1">
    <source>
        <dbReference type="SAM" id="MobiDB-lite"/>
    </source>
</evidence>
<reference evidence="3 4" key="1">
    <citation type="journal article" date="2015" name="Int. J. Syst. Evol. Microbiol.">
        <title>Description of Sphingopyxis fribergensis sp. nov. - a soil bacterium with the ability to degrade styrene and phenylacetic acid.</title>
        <authorList>
            <person name="Oelschlagel M."/>
            <person name="Ruckert C."/>
            <person name="Kalinowski J."/>
            <person name="Schmidt G."/>
            <person name="Schlomann M."/>
            <person name="Tischler D."/>
        </authorList>
    </citation>
    <scope>NUCLEOTIDE SEQUENCE [LARGE SCALE GENOMIC DNA]</scope>
    <source>
        <strain evidence="3 4">Kp5.2</strain>
    </source>
</reference>
<organism evidence="3 4">
    <name type="scientific">Sphingopyxis fribergensis</name>
    <dbReference type="NCBI Taxonomy" id="1515612"/>
    <lineage>
        <taxon>Bacteria</taxon>
        <taxon>Pseudomonadati</taxon>
        <taxon>Pseudomonadota</taxon>
        <taxon>Alphaproteobacteria</taxon>
        <taxon>Sphingomonadales</taxon>
        <taxon>Sphingomonadaceae</taxon>
        <taxon>Sphingopyxis</taxon>
    </lineage>
</organism>
<feature type="signal peptide" evidence="2">
    <location>
        <begin position="1"/>
        <end position="21"/>
    </location>
</feature>
<keyword evidence="2" id="KW-0732">Signal</keyword>
<dbReference type="AlphaFoldDB" id="A0A0A7PED8"/>
<gene>
    <name evidence="3" type="ORF">SKP52_07035</name>
</gene>
<dbReference type="STRING" id="1515612.SKP52_07035"/>
<dbReference type="RefSeq" id="WP_039573209.1">
    <property type="nucleotide sequence ID" value="NZ_CP009122.1"/>
</dbReference>
<feature type="region of interest" description="Disordered" evidence="1">
    <location>
        <begin position="53"/>
        <end position="75"/>
    </location>
</feature>
<keyword evidence="4" id="KW-1185">Reference proteome</keyword>
<feature type="chain" id="PRO_5002043878" description="Secreted protein" evidence="2">
    <location>
        <begin position="22"/>
        <end position="75"/>
    </location>
</feature>
<proteinExistence type="predicted"/>
<dbReference type="HOGENOM" id="CLU_2669155_0_0_5"/>
<dbReference type="EMBL" id="CP009122">
    <property type="protein sequence ID" value="AJA08329.1"/>
    <property type="molecule type" value="Genomic_DNA"/>
</dbReference>
<evidence type="ECO:0000313" key="3">
    <source>
        <dbReference type="EMBL" id="AJA08329.1"/>
    </source>
</evidence>
<evidence type="ECO:0000313" key="4">
    <source>
        <dbReference type="Proteomes" id="UP000030907"/>
    </source>
</evidence>
<protein>
    <recommendedName>
        <fullName evidence="5">Secreted protein</fullName>
    </recommendedName>
</protein>
<evidence type="ECO:0008006" key="5">
    <source>
        <dbReference type="Google" id="ProtNLM"/>
    </source>
</evidence>
<dbReference type="OrthoDB" id="7452636at2"/>
<evidence type="ECO:0000256" key="2">
    <source>
        <dbReference type="SAM" id="SignalP"/>
    </source>
</evidence>
<feature type="region of interest" description="Disordered" evidence="1">
    <location>
        <begin position="15"/>
        <end position="41"/>
    </location>
</feature>
<accession>A0A0A7PED8</accession>
<name>A0A0A7PED8_9SPHN</name>